<feature type="compositionally biased region" description="Low complexity" evidence="1">
    <location>
        <begin position="185"/>
        <end position="194"/>
    </location>
</feature>
<feature type="region of interest" description="Disordered" evidence="1">
    <location>
        <begin position="171"/>
        <end position="219"/>
    </location>
</feature>
<feature type="compositionally biased region" description="Polar residues" evidence="1">
    <location>
        <begin position="208"/>
        <end position="219"/>
    </location>
</feature>
<proteinExistence type="predicted"/>
<name>A0AAW0EER6_9AGAR</name>
<keyword evidence="3" id="KW-1185">Reference proteome</keyword>
<organism evidence="2 3">
    <name type="scientific">Favolaschia claudopus</name>
    <dbReference type="NCBI Taxonomy" id="2862362"/>
    <lineage>
        <taxon>Eukaryota</taxon>
        <taxon>Fungi</taxon>
        <taxon>Dikarya</taxon>
        <taxon>Basidiomycota</taxon>
        <taxon>Agaricomycotina</taxon>
        <taxon>Agaricomycetes</taxon>
        <taxon>Agaricomycetidae</taxon>
        <taxon>Agaricales</taxon>
        <taxon>Marasmiineae</taxon>
        <taxon>Mycenaceae</taxon>
        <taxon>Favolaschia</taxon>
    </lineage>
</organism>
<sequence length="219" mass="22855">MAGGGGNEYVRVDPPVIPRGVHVGDGVRVGVVATEGGGAGARCETGEEGLVGDGLRIFEHRGRGAGGDSASFVRHGSVSQKCLRRVCTDVEGLLPRSPATRGSFFPLRGYALHDLAFPIGVRDALASCFLFRFSYLYARRAEPRIHLVGECSRPLSAQAFAAGPRGNGAAEGSNSAVAVDEDAAGDGNEAGRNNQLREVEEEGWRSAVMSTPSTKTAVS</sequence>
<evidence type="ECO:0000256" key="1">
    <source>
        <dbReference type="SAM" id="MobiDB-lite"/>
    </source>
</evidence>
<accession>A0AAW0EER6</accession>
<dbReference type="AlphaFoldDB" id="A0AAW0EER6"/>
<dbReference type="Proteomes" id="UP001362999">
    <property type="component" value="Unassembled WGS sequence"/>
</dbReference>
<feature type="compositionally biased region" description="Basic and acidic residues" evidence="1">
    <location>
        <begin position="195"/>
        <end position="204"/>
    </location>
</feature>
<gene>
    <name evidence="2" type="ORF">R3P38DRAFT_2756323</name>
</gene>
<comment type="caution">
    <text evidence="2">The sequence shown here is derived from an EMBL/GenBank/DDBJ whole genome shotgun (WGS) entry which is preliminary data.</text>
</comment>
<evidence type="ECO:0000313" key="2">
    <source>
        <dbReference type="EMBL" id="KAK7063385.1"/>
    </source>
</evidence>
<protein>
    <submittedName>
        <fullName evidence="2">Uncharacterized protein</fullName>
    </submittedName>
</protein>
<dbReference type="EMBL" id="JAWWNJ010000001">
    <property type="protein sequence ID" value="KAK7063385.1"/>
    <property type="molecule type" value="Genomic_DNA"/>
</dbReference>
<reference evidence="2 3" key="1">
    <citation type="journal article" date="2024" name="J Genomics">
        <title>Draft genome sequencing and assembly of Favolaschia claudopus CIRM-BRFM 2984 isolated from oak limbs.</title>
        <authorList>
            <person name="Navarro D."/>
            <person name="Drula E."/>
            <person name="Chaduli D."/>
            <person name="Cazenave R."/>
            <person name="Ahrendt S."/>
            <person name="Wang J."/>
            <person name="Lipzen A."/>
            <person name="Daum C."/>
            <person name="Barry K."/>
            <person name="Grigoriev I.V."/>
            <person name="Favel A."/>
            <person name="Rosso M.N."/>
            <person name="Martin F."/>
        </authorList>
    </citation>
    <scope>NUCLEOTIDE SEQUENCE [LARGE SCALE GENOMIC DNA]</scope>
    <source>
        <strain evidence="2 3">CIRM-BRFM 2984</strain>
    </source>
</reference>
<evidence type="ECO:0000313" key="3">
    <source>
        <dbReference type="Proteomes" id="UP001362999"/>
    </source>
</evidence>